<evidence type="ECO:0008006" key="2">
    <source>
        <dbReference type="Google" id="ProtNLM"/>
    </source>
</evidence>
<organism evidence="1">
    <name type="scientific">Cupriavidus necator</name>
    <name type="common">Alcaligenes eutrophus</name>
    <name type="synonym">Ralstonia eutropha</name>
    <dbReference type="NCBI Taxonomy" id="106590"/>
    <lineage>
        <taxon>Bacteria</taxon>
        <taxon>Pseudomonadati</taxon>
        <taxon>Pseudomonadota</taxon>
        <taxon>Betaproteobacteria</taxon>
        <taxon>Burkholderiales</taxon>
        <taxon>Burkholderiaceae</taxon>
        <taxon>Cupriavidus</taxon>
    </lineage>
</organism>
<accession>A0A1K0IRL1</accession>
<sequence length="173" mass="19298">MKMTYAQQLKHPNWQRRRLEMLSAANWACAKCGAADLMLHVHHKQYFKGRMAWEYSDEELAVLCEVCHTEHHSSEESIKAILAQAESIPVYPLLAGAFAWAEGQDPDIIVGGYLENGHVFLAGCIAAICAGYLTPEQTVEVASHVTRLFPEKEKISAIWAGMQRLMANRGQSA</sequence>
<proteinExistence type="predicted"/>
<reference evidence="1" key="1">
    <citation type="submission" date="2016-09" db="EMBL/GenBank/DDBJ databases">
        <authorList>
            <person name="Capua I."/>
            <person name="De Benedictis P."/>
            <person name="Joannis T."/>
            <person name="Lombin L.H."/>
            <person name="Cattoli G."/>
        </authorList>
    </citation>
    <scope>NUCLEOTIDE SEQUENCE</scope>
    <source>
        <strain evidence="1">B9</strain>
    </source>
</reference>
<protein>
    <recommendedName>
        <fullName evidence="2">HNH endonuclease</fullName>
    </recommendedName>
</protein>
<dbReference type="AlphaFoldDB" id="A0A1K0IRL1"/>
<dbReference type="RefSeq" id="WP_340524105.1">
    <property type="nucleotide sequence ID" value="NZ_FMSH01000154.1"/>
</dbReference>
<name>A0A1K0IRL1_CUPNE</name>
<evidence type="ECO:0000313" key="1">
    <source>
        <dbReference type="EMBL" id="SCU75542.1"/>
    </source>
</evidence>
<dbReference type="EMBL" id="FMSH01000154">
    <property type="protein sequence ID" value="SCU75542.1"/>
    <property type="molecule type" value="Genomic_DNA"/>
</dbReference>
<gene>
    <name evidence="1" type="ORF">CNECB9_2370116</name>
</gene>